<dbReference type="AlphaFoldDB" id="A0A510Y2S4"/>
<protein>
    <submittedName>
        <fullName evidence="1">Uncharacterized protein</fullName>
    </submittedName>
</protein>
<dbReference type="EMBL" id="BJUN01000002">
    <property type="protein sequence ID" value="GEK57630.1"/>
    <property type="molecule type" value="Genomic_DNA"/>
</dbReference>
<gene>
    <name evidence="1" type="ORF">MHA01_05350</name>
</gene>
<keyword evidence="2" id="KW-1185">Reference proteome</keyword>
<accession>A0A510Y2S4</accession>
<reference evidence="1 2" key="1">
    <citation type="submission" date="2019-07" db="EMBL/GenBank/DDBJ databases">
        <title>Whole genome shotgun sequence of Marinococcus halophilus NBRC 102359.</title>
        <authorList>
            <person name="Hosoyama A."/>
            <person name="Uohara A."/>
            <person name="Ohji S."/>
            <person name="Ichikawa N."/>
        </authorList>
    </citation>
    <scope>NUCLEOTIDE SEQUENCE [LARGE SCALE GENOMIC DNA]</scope>
    <source>
        <strain evidence="1 2">NBRC 102359</strain>
    </source>
</reference>
<sequence>MQFAGCQDFKYVDPPRTTIDRPVTGEEAESYVDTKALRKPSNCVLAGFYYSA</sequence>
<evidence type="ECO:0000313" key="1">
    <source>
        <dbReference type="EMBL" id="GEK57630.1"/>
    </source>
</evidence>
<comment type="caution">
    <text evidence="1">The sequence shown here is derived from an EMBL/GenBank/DDBJ whole genome shotgun (WGS) entry which is preliminary data.</text>
</comment>
<evidence type="ECO:0000313" key="2">
    <source>
        <dbReference type="Proteomes" id="UP000321051"/>
    </source>
</evidence>
<proteinExistence type="predicted"/>
<name>A0A510Y2S4_MARHA</name>
<dbReference type="Proteomes" id="UP000321051">
    <property type="component" value="Unassembled WGS sequence"/>
</dbReference>
<organism evidence="1 2">
    <name type="scientific">Marinococcus halophilus</name>
    <dbReference type="NCBI Taxonomy" id="1371"/>
    <lineage>
        <taxon>Bacteria</taxon>
        <taxon>Bacillati</taxon>
        <taxon>Bacillota</taxon>
        <taxon>Bacilli</taxon>
        <taxon>Bacillales</taxon>
        <taxon>Bacillaceae</taxon>
        <taxon>Marinococcus</taxon>
    </lineage>
</organism>